<reference evidence="2" key="1">
    <citation type="submission" date="2021-02" db="EMBL/GenBank/DDBJ databases">
        <title>Phycicoccus sp. MQZ13P-5T, whole genome shotgun sequence.</title>
        <authorList>
            <person name="Tuo L."/>
        </authorList>
    </citation>
    <scope>NUCLEOTIDE SEQUENCE</scope>
    <source>
        <strain evidence="2">MQZ13P-5</strain>
    </source>
</reference>
<comment type="caution">
    <text evidence="2">The sequence shown here is derived from an EMBL/GenBank/DDBJ whole genome shotgun (WGS) entry which is preliminary data.</text>
</comment>
<feature type="region of interest" description="Disordered" evidence="1">
    <location>
        <begin position="23"/>
        <end position="57"/>
    </location>
</feature>
<organism evidence="2 3">
    <name type="scientific">Phycicoccus sonneratiae</name>
    <dbReference type="NCBI Taxonomy" id="2807628"/>
    <lineage>
        <taxon>Bacteria</taxon>
        <taxon>Bacillati</taxon>
        <taxon>Actinomycetota</taxon>
        <taxon>Actinomycetes</taxon>
        <taxon>Micrococcales</taxon>
        <taxon>Intrasporangiaceae</taxon>
        <taxon>Phycicoccus</taxon>
    </lineage>
</organism>
<keyword evidence="3" id="KW-1185">Reference proteome</keyword>
<name>A0ABS2CK75_9MICO</name>
<evidence type="ECO:0000313" key="2">
    <source>
        <dbReference type="EMBL" id="MBM6400180.1"/>
    </source>
</evidence>
<dbReference type="EMBL" id="JAFDVD010000007">
    <property type="protein sequence ID" value="MBM6400180.1"/>
    <property type="molecule type" value="Genomic_DNA"/>
</dbReference>
<protein>
    <submittedName>
        <fullName evidence="2">Uncharacterized protein</fullName>
    </submittedName>
</protein>
<dbReference type="Proteomes" id="UP001430172">
    <property type="component" value="Unassembled WGS sequence"/>
</dbReference>
<evidence type="ECO:0000313" key="3">
    <source>
        <dbReference type="Proteomes" id="UP001430172"/>
    </source>
</evidence>
<evidence type="ECO:0000256" key="1">
    <source>
        <dbReference type="SAM" id="MobiDB-lite"/>
    </source>
</evidence>
<gene>
    <name evidence="2" type="ORF">JQN70_07285</name>
</gene>
<dbReference type="RefSeq" id="WP_204130642.1">
    <property type="nucleotide sequence ID" value="NZ_JAFDVD010000007.1"/>
</dbReference>
<sequence length="57" mass="6023">MRTVLSSVRSGLRRVGDLMNRLVADRPASRRPPGGNYIPNSNGEGGRVISSGHPGGH</sequence>
<accession>A0ABS2CK75</accession>
<proteinExistence type="predicted"/>